<feature type="transmembrane region" description="Helical" evidence="1">
    <location>
        <begin position="15"/>
        <end position="38"/>
    </location>
</feature>
<evidence type="ECO:0000313" key="3">
    <source>
        <dbReference type="EMBL" id="MBB2189123.1"/>
    </source>
</evidence>
<protein>
    <submittedName>
        <fullName evidence="3">MCE family protein</fullName>
    </submittedName>
</protein>
<evidence type="ECO:0000259" key="2">
    <source>
        <dbReference type="Pfam" id="PF02470"/>
    </source>
</evidence>
<reference evidence="3 4" key="1">
    <citation type="submission" date="2020-04" db="EMBL/GenBank/DDBJ databases">
        <title>Description of novel Gluconacetobacter.</title>
        <authorList>
            <person name="Sombolestani A."/>
        </authorList>
    </citation>
    <scope>NUCLEOTIDE SEQUENCE [LARGE SCALE GENOMIC DNA]</scope>
    <source>
        <strain evidence="3 4">LMG 21311</strain>
    </source>
</reference>
<comment type="caution">
    <text evidence="3">The sequence shown here is derived from an EMBL/GenBank/DDBJ whole genome shotgun (WGS) entry which is preliminary data.</text>
</comment>
<accession>A0A7W4JQQ7</accession>
<dbReference type="Proteomes" id="UP000555756">
    <property type="component" value="Unassembled WGS sequence"/>
</dbReference>
<organism evidence="3 4">
    <name type="scientific">Gluconacetobacter azotocaptans</name>
    <dbReference type="NCBI Taxonomy" id="142834"/>
    <lineage>
        <taxon>Bacteria</taxon>
        <taxon>Pseudomonadati</taxon>
        <taxon>Pseudomonadota</taxon>
        <taxon>Alphaproteobacteria</taxon>
        <taxon>Acetobacterales</taxon>
        <taxon>Acetobacteraceae</taxon>
        <taxon>Gluconacetobacter</taxon>
    </lineage>
</organism>
<dbReference type="AlphaFoldDB" id="A0A7W4JQQ7"/>
<dbReference type="RefSeq" id="WP_183118327.1">
    <property type="nucleotide sequence ID" value="NZ_JABEQF010000003.1"/>
</dbReference>
<keyword evidence="4" id="KW-1185">Reference proteome</keyword>
<dbReference type="Pfam" id="PF02470">
    <property type="entry name" value="MlaD"/>
    <property type="match status" value="1"/>
</dbReference>
<dbReference type="EMBL" id="JABEQF010000003">
    <property type="protein sequence ID" value="MBB2189123.1"/>
    <property type="molecule type" value="Genomic_DNA"/>
</dbReference>
<sequence length="338" mass="35619">MTTCLHAPGQPGRAGWVTTALFLAGGLAIGLAILGSIGQFGIAARTERAVIVFDTPVAGLRPGAPVTFRGVALGRVEQVAALADPARRTVAVPVTIRIEPDRIRMAPHAPRRMTVAYLVGQGLEAELHRQSVVTGRVGIDLDFRAPDPSRGRPPRHSGLSSLMEIPAHLSAWQVLRHTLTTLPVHAMAAEARQAAAHGRHIATNLSTALPPLHDRLDALRADAATLGNTLRRTEHRLGRELATTRTDLAHTAATARQQAGARGADIRALAASSRAAMTEAQQTRDDLLTLTNAHSPARADLAAAQRDIAAAGPALHRAARAVERNPAMLVGAPRGFAP</sequence>
<proteinExistence type="predicted"/>
<feature type="domain" description="Mce/MlaD" evidence="2">
    <location>
        <begin position="56"/>
        <end position="142"/>
    </location>
</feature>
<keyword evidence="1" id="KW-0472">Membrane</keyword>
<evidence type="ECO:0000313" key="4">
    <source>
        <dbReference type="Proteomes" id="UP000555756"/>
    </source>
</evidence>
<name>A0A7W4JQQ7_9PROT</name>
<keyword evidence="1" id="KW-0812">Transmembrane</keyword>
<gene>
    <name evidence="3" type="ORF">HLH34_03985</name>
</gene>
<evidence type="ECO:0000256" key="1">
    <source>
        <dbReference type="SAM" id="Phobius"/>
    </source>
</evidence>
<dbReference type="InterPro" id="IPR003399">
    <property type="entry name" value="Mce/MlaD"/>
</dbReference>
<keyword evidence="1" id="KW-1133">Transmembrane helix</keyword>